<dbReference type="PATRIC" id="fig|587753.11.peg.2596"/>
<reference evidence="1 2" key="1">
    <citation type="journal article" date="2015" name="Stand. Genomic Sci.">
        <title>Complete genome of Pseudomonas chlororaphis strain UFB2, a soil bacterium with antibacterial activity against bacterial canker pathogen of tomato.</title>
        <authorList>
            <person name="Deng P."/>
            <person name="Wang X."/>
            <person name="Baird S.M."/>
            <person name="Lu S.E."/>
        </authorList>
    </citation>
    <scope>NUCLEOTIDE SEQUENCE [LARGE SCALE GENOMIC DNA]</scope>
    <source>
        <strain evidence="1 2">UFB2</strain>
    </source>
</reference>
<dbReference type="Proteomes" id="UP000035212">
    <property type="component" value="Chromosome"/>
</dbReference>
<reference evidence="2" key="2">
    <citation type="submission" date="2015-03" db="EMBL/GenBank/DDBJ databases">
        <authorList>
            <person name="Deng P."/>
            <person name="Lu S."/>
        </authorList>
    </citation>
    <scope>NUCLEOTIDE SEQUENCE [LARGE SCALE GENOMIC DNA]</scope>
    <source>
        <strain evidence="2">UFB2</strain>
    </source>
</reference>
<dbReference type="AlphaFoldDB" id="A0A0G3GJA7"/>
<accession>A0A0G3GJA7</accession>
<dbReference type="EMBL" id="CP011020">
    <property type="protein sequence ID" value="AKJ98886.1"/>
    <property type="molecule type" value="Genomic_DNA"/>
</dbReference>
<gene>
    <name evidence="1" type="ORF">VM99_12720</name>
</gene>
<organism evidence="1 2">
    <name type="scientific">Pseudomonas chlororaphis</name>
    <dbReference type="NCBI Taxonomy" id="587753"/>
    <lineage>
        <taxon>Bacteria</taxon>
        <taxon>Pseudomonadati</taxon>
        <taxon>Pseudomonadota</taxon>
        <taxon>Gammaproteobacteria</taxon>
        <taxon>Pseudomonadales</taxon>
        <taxon>Pseudomonadaceae</taxon>
        <taxon>Pseudomonas</taxon>
    </lineage>
</organism>
<proteinExistence type="predicted"/>
<sequence>MRRKTRILILCKTYPSPSAKYAETSCVAGMDEDGNLIRLYPVPFRLVTGDQQFSKWQWIEAHIERSPGDRRPESHRIGVDTISLGKALSAGDWRERRVLLDKLPVYNSFDALEKARVDSNITLGLVKPARITELLIRKAASEAWTSQEIDKLEQMQRQPSLFDDQQERMSIKRLEKVPFDFHYVYECVVEGEIKSYTHKIVDWEASQLYRNVRRQHGVNGWEAPFRDKLEIELPGKDLHFLMGTIHRFPGQWLIISLIYPPKRQNEAVQQMSLF</sequence>
<evidence type="ECO:0000313" key="2">
    <source>
        <dbReference type="Proteomes" id="UP000035212"/>
    </source>
</evidence>
<protein>
    <submittedName>
        <fullName evidence="1">Uncharacterized protein</fullName>
    </submittedName>
</protein>
<name>A0A0G3GJA7_9PSED</name>
<evidence type="ECO:0000313" key="1">
    <source>
        <dbReference type="EMBL" id="AKJ98886.1"/>
    </source>
</evidence>